<dbReference type="EMBL" id="JAPAAF010000061">
    <property type="protein sequence ID" value="MCW0484896.1"/>
    <property type="molecule type" value="Genomic_DNA"/>
</dbReference>
<accession>A0AA41Y7J9</accession>
<name>A0AA41Y7J9_9BACT</name>
<dbReference type="RefSeq" id="WP_282593487.1">
    <property type="nucleotide sequence ID" value="NZ_JAPAAF010000061.1"/>
</dbReference>
<dbReference type="InterPro" id="IPR036249">
    <property type="entry name" value="Thioredoxin-like_sf"/>
</dbReference>
<proteinExistence type="predicted"/>
<keyword evidence="2" id="KW-1185">Reference proteome</keyword>
<comment type="caution">
    <text evidence="1">The sequence shown here is derived from an EMBL/GenBank/DDBJ whole genome shotgun (WGS) entry which is preliminary data.</text>
</comment>
<reference evidence="1" key="1">
    <citation type="submission" date="2022-10" db="EMBL/GenBank/DDBJ databases">
        <title>Gaoshiqiia sediminis gen. nov., sp. nov., isolated from coastal sediment.</title>
        <authorList>
            <person name="Yu W.X."/>
            <person name="Mu D.S."/>
            <person name="Du J.Z."/>
            <person name="Liang Y.Q."/>
        </authorList>
    </citation>
    <scope>NUCLEOTIDE SEQUENCE</scope>
    <source>
        <strain evidence="1">A06</strain>
    </source>
</reference>
<dbReference type="CDD" id="cd02947">
    <property type="entry name" value="TRX_family"/>
    <property type="match status" value="1"/>
</dbReference>
<dbReference type="SUPFAM" id="SSF52833">
    <property type="entry name" value="Thioredoxin-like"/>
    <property type="match status" value="1"/>
</dbReference>
<evidence type="ECO:0000313" key="2">
    <source>
        <dbReference type="Proteomes" id="UP001163821"/>
    </source>
</evidence>
<sequence length="123" mass="13655">MLHTNLRHVLSADEHEKLIAENENVMVCCGRMGPMCIPVYAAMSELENEYEQVVFADMEFDIPAAAVIRNAPECRGFMGLPFVVYYKNGELVHATSSIQSKEQIAAILEKKLVKGEEVGKIPG</sequence>
<dbReference type="Gene3D" id="3.40.30.10">
    <property type="entry name" value="Glutaredoxin"/>
    <property type="match status" value="1"/>
</dbReference>
<evidence type="ECO:0000313" key="1">
    <source>
        <dbReference type="EMBL" id="MCW0484896.1"/>
    </source>
</evidence>
<dbReference type="Proteomes" id="UP001163821">
    <property type="component" value="Unassembled WGS sequence"/>
</dbReference>
<organism evidence="1 2">
    <name type="scientific">Gaoshiqia sediminis</name>
    <dbReference type="NCBI Taxonomy" id="2986998"/>
    <lineage>
        <taxon>Bacteria</taxon>
        <taxon>Pseudomonadati</taxon>
        <taxon>Bacteroidota</taxon>
        <taxon>Bacteroidia</taxon>
        <taxon>Marinilabiliales</taxon>
        <taxon>Prolixibacteraceae</taxon>
        <taxon>Gaoshiqia</taxon>
    </lineage>
</organism>
<protein>
    <submittedName>
        <fullName evidence="1">Thioredoxin family protein</fullName>
    </submittedName>
</protein>
<dbReference type="AlphaFoldDB" id="A0AA41Y7J9"/>
<gene>
    <name evidence="1" type="ORF">N2K84_19340</name>
</gene>